<dbReference type="PANTHER" id="PTHR46236">
    <property type="entry name" value="TRAF-LIKE SUPERFAMILY PROTEIN"/>
    <property type="match status" value="1"/>
</dbReference>
<dbReference type="EMBL" id="CABITT030000001">
    <property type="protein sequence ID" value="VVA93372.1"/>
    <property type="molecule type" value="Genomic_DNA"/>
</dbReference>
<evidence type="ECO:0000313" key="2">
    <source>
        <dbReference type="Proteomes" id="UP000489600"/>
    </source>
</evidence>
<sequence length="117" mass="13528">MALEFRAKNQHLRTGCLNVLLSLIDMLCQSLQDLSIDDLVGADSALTYVKDSGFKVDWLGKKLEEVKEKKKEEWWYADSRIRGRTERLEAEVLRQRNTSREREGKGVSRHCYPSNIG</sequence>
<evidence type="ECO:0000313" key="1">
    <source>
        <dbReference type="EMBL" id="VVA93372.1"/>
    </source>
</evidence>
<dbReference type="Proteomes" id="UP000489600">
    <property type="component" value="Unassembled WGS sequence"/>
</dbReference>
<comment type="caution">
    <text evidence="1">The sequence shown here is derived from an EMBL/GenBank/DDBJ whole genome shotgun (WGS) entry which is preliminary data.</text>
</comment>
<dbReference type="AlphaFoldDB" id="A0A565AVI6"/>
<organism evidence="1 2">
    <name type="scientific">Arabis nemorensis</name>
    <dbReference type="NCBI Taxonomy" id="586526"/>
    <lineage>
        <taxon>Eukaryota</taxon>
        <taxon>Viridiplantae</taxon>
        <taxon>Streptophyta</taxon>
        <taxon>Embryophyta</taxon>
        <taxon>Tracheophyta</taxon>
        <taxon>Spermatophyta</taxon>
        <taxon>Magnoliopsida</taxon>
        <taxon>eudicotyledons</taxon>
        <taxon>Gunneridae</taxon>
        <taxon>Pentapetalae</taxon>
        <taxon>rosids</taxon>
        <taxon>malvids</taxon>
        <taxon>Brassicales</taxon>
        <taxon>Brassicaceae</taxon>
        <taxon>Arabideae</taxon>
        <taxon>Arabis</taxon>
    </lineage>
</organism>
<proteinExistence type="predicted"/>
<dbReference type="PANTHER" id="PTHR46236:SF11">
    <property type="entry name" value="TRAF-LIKE SUPERFAMILY PROTEIN"/>
    <property type="match status" value="1"/>
</dbReference>
<accession>A0A565AVI6</accession>
<keyword evidence="2" id="KW-1185">Reference proteome</keyword>
<dbReference type="InterPro" id="IPR050804">
    <property type="entry name" value="MCC"/>
</dbReference>
<protein>
    <recommendedName>
        <fullName evidence="3">MATH domain-containing protein</fullName>
    </recommendedName>
</protein>
<reference evidence="1" key="1">
    <citation type="submission" date="2019-07" db="EMBL/GenBank/DDBJ databases">
        <authorList>
            <person name="Dittberner H."/>
        </authorList>
    </citation>
    <scope>NUCLEOTIDE SEQUENCE [LARGE SCALE GENOMIC DNA]</scope>
</reference>
<name>A0A565AVI6_9BRAS</name>
<dbReference type="OrthoDB" id="1090427at2759"/>
<gene>
    <name evidence="1" type="ORF">ANE_LOCUS3817</name>
</gene>
<evidence type="ECO:0008006" key="3">
    <source>
        <dbReference type="Google" id="ProtNLM"/>
    </source>
</evidence>